<comment type="caution">
    <text evidence="3">The sequence shown here is derived from an EMBL/GenBank/DDBJ whole genome shotgun (WGS) entry which is preliminary data.</text>
</comment>
<name>A0ABR1RWF9_9PEZI</name>
<keyword evidence="4" id="KW-1185">Reference proteome</keyword>
<dbReference type="Proteomes" id="UP001444661">
    <property type="component" value="Unassembled WGS sequence"/>
</dbReference>
<dbReference type="SUPFAM" id="SSF56112">
    <property type="entry name" value="Protein kinase-like (PK-like)"/>
    <property type="match status" value="1"/>
</dbReference>
<dbReference type="InterPro" id="IPR000719">
    <property type="entry name" value="Prot_kinase_dom"/>
</dbReference>
<dbReference type="SMART" id="SM00220">
    <property type="entry name" value="S_TKc"/>
    <property type="match status" value="1"/>
</dbReference>
<dbReference type="InterPro" id="IPR011009">
    <property type="entry name" value="Kinase-like_dom_sf"/>
</dbReference>
<gene>
    <name evidence="3" type="ORF">PG993_012870</name>
</gene>
<sequence>MEEDEGLREIHQVLHGYFENDTRQRFQLEGPIASGADSIAWGVQQSTCGQKGQACQRIVLKTPKWADLDEEGEDDNDWNKGSNTPDPIENEKKWLRVLQWAKHVMNILEVPADPLNRRRSPLRRHGVENWIFIEWVQHGTLHRLVRRAREESIEYLPNRMLWKFFMCPMAWPPDQPIGPPDGAFEIVRQTLPLKITHGDLHSENVMIGPFEPDSEYPEHDITPVLKMIDLGKMSGNEISVLREANFDATKQNIRDIGNLMHELCTLLNPWERNDLYDGLQTTEFQPPSPANATPLTSEAVGLLLPHPINQNEIPCPRLDSDLRLLVCRCLAVRPTSRPGLTELFQAVMEAIRVKDAAWYGNNGAGYCNPAMETDESISGLLQVLLRDAASG</sequence>
<feature type="domain" description="Protein kinase" evidence="2">
    <location>
        <begin position="26"/>
        <end position="351"/>
    </location>
</feature>
<dbReference type="PROSITE" id="PS50011">
    <property type="entry name" value="PROTEIN_KINASE_DOM"/>
    <property type="match status" value="1"/>
</dbReference>
<protein>
    <recommendedName>
        <fullName evidence="2">Protein kinase domain-containing protein</fullName>
    </recommendedName>
</protein>
<feature type="region of interest" description="Disordered" evidence="1">
    <location>
        <begin position="66"/>
        <end position="87"/>
    </location>
</feature>
<reference evidence="3 4" key="1">
    <citation type="submission" date="2023-01" db="EMBL/GenBank/DDBJ databases">
        <title>Analysis of 21 Apiospora genomes using comparative genomics revels a genus with tremendous synthesis potential of carbohydrate active enzymes and secondary metabolites.</title>
        <authorList>
            <person name="Sorensen T."/>
        </authorList>
    </citation>
    <scope>NUCLEOTIDE SEQUENCE [LARGE SCALE GENOMIC DNA]</scope>
    <source>
        <strain evidence="3 4">CBS 33761</strain>
    </source>
</reference>
<evidence type="ECO:0000313" key="4">
    <source>
        <dbReference type="Proteomes" id="UP001444661"/>
    </source>
</evidence>
<dbReference type="Gene3D" id="1.10.510.10">
    <property type="entry name" value="Transferase(Phosphotransferase) domain 1"/>
    <property type="match status" value="1"/>
</dbReference>
<dbReference type="EMBL" id="JAQQWK010000012">
    <property type="protein sequence ID" value="KAK8022103.1"/>
    <property type="molecule type" value="Genomic_DNA"/>
</dbReference>
<evidence type="ECO:0000259" key="2">
    <source>
        <dbReference type="PROSITE" id="PS50011"/>
    </source>
</evidence>
<proteinExistence type="predicted"/>
<evidence type="ECO:0000313" key="3">
    <source>
        <dbReference type="EMBL" id="KAK8022103.1"/>
    </source>
</evidence>
<organism evidence="3 4">
    <name type="scientific">Apiospora rasikravindrae</name>
    <dbReference type="NCBI Taxonomy" id="990691"/>
    <lineage>
        <taxon>Eukaryota</taxon>
        <taxon>Fungi</taxon>
        <taxon>Dikarya</taxon>
        <taxon>Ascomycota</taxon>
        <taxon>Pezizomycotina</taxon>
        <taxon>Sordariomycetes</taxon>
        <taxon>Xylariomycetidae</taxon>
        <taxon>Amphisphaeriales</taxon>
        <taxon>Apiosporaceae</taxon>
        <taxon>Apiospora</taxon>
    </lineage>
</organism>
<accession>A0ABR1RWF9</accession>
<evidence type="ECO:0000256" key="1">
    <source>
        <dbReference type="SAM" id="MobiDB-lite"/>
    </source>
</evidence>